<keyword evidence="2" id="KW-1185">Reference proteome</keyword>
<name>A0A1I6BMD3_HYMAR</name>
<accession>A0A1I6BMD3</accession>
<gene>
    <name evidence="1" type="ORF">SAMN04515668_4725</name>
</gene>
<sequence length="46" mass="5336">MQAVLEHPQVKETTKLKRIAELVAGALAGEDARRRKFWGRRLQEFT</sequence>
<dbReference type="STRING" id="1227077.SAMN04515668_4725"/>
<dbReference type="AlphaFoldDB" id="A0A1I6BMD3"/>
<dbReference type="Proteomes" id="UP000199029">
    <property type="component" value="Unassembled WGS sequence"/>
</dbReference>
<proteinExistence type="predicted"/>
<reference evidence="2" key="1">
    <citation type="submission" date="2016-10" db="EMBL/GenBank/DDBJ databases">
        <authorList>
            <person name="Varghese N."/>
            <person name="Submissions S."/>
        </authorList>
    </citation>
    <scope>NUCLEOTIDE SEQUENCE [LARGE SCALE GENOMIC DNA]</scope>
    <source>
        <strain evidence="2">OR362-8,ATCC BAA-1266,JCM 13504</strain>
    </source>
</reference>
<evidence type="ECO:0000313" key="2">
    <source>
        <dbReference type="Proteomes" id="UP000199029"/>
    </source>
</evidence>
<protein>
    <submittedName>
        <fullName evidence="1">Uncharacterized protein</fullName>
    </submittedName>
</protein>
<dbReference type="EMBL" id="FOXS01000010">
    <property type="protein sequence ID" value="SFQ82054.1"/>
    <property type="molecule type" value="Genomic_DNA"/>
</dbReference>
<evidence type="ECO:0000313" key="1">
    <source>
        <dbReference type="EMBL" id="SFQ82054.1"/>
    </source>
</evidence>
<organism evidence="1 2">
    <name type="scientific">Hymenobacter arizonensis</name>
    <name type="common">Siccationidurans arizonensis</name>
    <dbReference type="NCBI Taxonomy" id="1227077"/>
    <lineage>
        <taxon>Bacteria</taxon>
        <taxon>Pseudomonadati</taxon>
        <taxon>Bacteroidota</taxon>
        <taxon>Cytophagia</taxon>
        <taxon>Cytophagales</taxon>
        <taxon>Hymenobacteraceae</taxon>
        <taxon>Hymenobacter</taxon>
    </lineage>
</organism>